<sequence>MRRAPNPTGIPVARPDGVPTPGPNVVGVPTPGPNVVGVPTPGPNVVGVPTPGRVAVISVHTSPLAQPGTGDAGGMNVYVLQTALHMARRGVEVEIFTRATSSADQPDGAGGRPAC</sequence>
<reference evidence="2" key="1">
    <citation type="journal article" date="2013" name="Environ. Microbiol.">
        <title>Seasonally variable intestinal metagenomes of the red palm weevil (Rhynchophorus ferrugineus).</title>
        <authorList>
            <person name="Jia S."/>
            <person name="Zhang X."/>
            <person name="Zhang G."/>
            <person name="Yin A."/>
            <person name="Zhang S."/>
            <person name="Li F."/>
            <person name="Wang L."/>
            <person name="Zhao D."/>
            <person name="Yun Q."/>
            <person name="Tala"/>
            <person name="Wang J."/>
            <person name="Sun G."/>
            <person name="Baabdullah M."/>
            <person name="Yu X."/>
            <person name="Hu S."/>
            <person name="Al-Mssallem I.S."/>
            <person name="Yu J."/>
        </authorList>
    </citation>
    <scope>NUCLEOTIDE SEQUENCE</scope>
</reference>
<dbReference type="AlphaFoldDB" id="A0A060C8T5"/>
<evidence type="ECO:0000256" key="1">
    <source>
        <dbReference type="SAM" id="MobiDB-lite"/>
    </source>
</evidence>
<name>A0A060C8T5_9MYCO</name>
<dbReference type="Gene3D" id="3.40.50.2000">
    <property type="entry name" value="Glycogen Phosphorylase B"/>
    <property type="match status" value="1"/>
</dbReference>
<evidence type="ECO:0000313" key="2">
    <source>
        <dbReference type="EMBL" id="AIA89390.1"/>
    </source>
</evidence>
<feature type="non-terminal residue" evidence="2">
    <location>
        <position position="115"/>
    </location>
</feature>
<feature type="region of interest" description="Disordered" evidence="1">
    <location>
        <begin position="1"/>
        <end position="33"/>
    </location>
</feature>
<organism evidence="2">
    <name type="scientific">uncultured Mycobacterium sp</name>
    <dbReference type="NCBI Taxonomy" id="171292"/>
    <lineage>
        <taxon>Bacteria</taxon>
        <taxon>Bacillati</taxon>
        <taxon>Actinomycetota</taxon>
        <taxon>Actinomycetes</taxon>
        <taxon>Mycobacteriales</taxon>
        <taxon>Mycobacteriaceae</taxon>
        <taxon>Mycobacterium</taxon>
        <taxon>environmental samples</taxon>
    </lineage>
</organism>
<feature type="compositionally biased region" description="Low complexity" evidence="1">
    <location>
        <begin position="17"/>
        <end position="33"/>
    </location>
</feature>
<proteinExistence type="predicted"/>
<accession>A0A060C8T5</accession>
<dbReference type="EMBL" id="KF122096">
    <property type="protein sequence ID" value="AIA89390.1"/>
    <property type="molecule type" value="Genomic_DNA"/>
</dbReference>
<protein>
    <submittedName>
        <fullName evidence="2">CAZy families GT4 protein</fullName>
    </submittedName>
</protein>